<keyword evidence="3" id="KW-1185">Reference proteome</keyword>
<dbReference type="RefSeq" id="WP_036692611.1">
    <property type="nucleotide sequence ID" value="NZ_JNVM01000046.1"/>
</dbReference>
<dbReference type="AlphaFoldDB" id="A0A081NUF4"/>
<keyword evidence="1" id="KW-0472">Membrane</keyword>
<name>A0A081NUF4_9BACL</name>
<dbReference type="EMBL" id="JNVM01000046">
    <property type="protein sequence ID" value="KEQ22077.1"/>
    <property type="molecule type" value="Genomic_DNA"/>
</dbReference>
<dbReference type="Proteomes" id="UP000028123">
    <property type="component" value="Unassembled WGS sequence"/>
</dbReference>
<evidence type="ECO:0000313" key="2">
    <source>
        <dbReference type="EMBL" id="KEQ22077.1"/>
    </source>
</evidence>
<organism evidence="2 3">
    <name type="scientific">Paenibacillus tyrfis</name>
    <dbReference type="NCBI Taxonomy" id="1501230"/>
    <lineage>
        <taxon>Bacteria</taxon>
        <taxon>Bacillati</taxon>
        <taxon>Bacillota</taxon>
        <taxon>Bacilli</taxon>
        <taxon>Bacillales</taxon>
        <taxon>Paenibacillaceae</taxon>
        <taxon>Paenibacillus</taxon>
    </lineage>
</organism>
<dbReference type="OrthoDB" id="109833at2"/>
<evidence type="ECO:0000313" key="3">
    <source>
        <dbReference type="Proteomes" id="UP000028123"/>
    </source>
</evidence>
<comment type="caution">
    <text evidence="2">The sequence shown here is derived from an EMBL/GenBank/DDBJ whole genome shotgun (WGS) entry which is preliminary data.</text>
</comment>
<keyword evidence="1" id="KW-0812">Transmembrane</keyword>
<proteinExistence type="predicted"/>
<reference evidence="2 3" key="1">
    <citation type="submission" date="2014-06" db="EMBL/GenBank/DDBJ databases">
        <title>Draft genome sequence of Paenibacillus sp. MSt1.</title>
        <authorList>
            <person name="Aw Y.K."/>
            <person name="Ong K.S."/>
            <person name="Gan H.M."/>
            <person name="Lee S.M."/>
        </authorList>
    </citation>
    <scope>NUCLEOTIDE SEQUENCE [LARGE SCALE GENOMIC DNA]</scope>
    <source>
        <strain evidence="2 3">MSt1</strain>
    </source>
</reference>
<feature type="transmembrane region" description="Helical" evidence="1">
    <location>
        <begin position="67"/>
        <end position="89"/>
    </location>
</feature>
<feature type="transmembrane region" description="Helical" evidence="1">
    <location>
        <begin position="110"/>
        <end position="129"/>
    </location>
</feature>
<keyword evidence="1" id="KW-1133">Transmembrane helix</keyword>
<gene>
    <name evidence="2" type="ORF">ET33_28290</name>
</gene>
<feature type="transmembrane region" description="Helical" evidence="1">
    <location>
        <begin position="12"/>
        <end position="29"/>
    </location>
</feature>
<feature type="transmembrane region" description="Helical" evidence="1">
    <location>
        <begin position="41"/>
        <end position="61"/>
    </location>
</feature>
<sequence>MNWIGWPMARAVFLFVGVAFFAIWIQVTISHYRQNFHHKAMWVPVVSAPVFSLLAVLLAYYRLDWLLLLFSYLMWFGVVAGGIGFYFHFHGVGVRVGGYTMRNFLVGPPVVLPVLFSALSVLGLLAYYWR</sequence>
<protein>
    <submittedName>
        <fullName evidence="2">Uncharacterized protein</fullName>
    </submittedName>
</protein>
<evidence type="ECO:0000256" key="1">
    <source>
        <dbReference type="SAM" id="Phobius"/>
    </source>
</evidence>
<dbReference type="eggNOG" id="ENOG5032WZK">
    <property type="taxonomic scope" value="Bacteria"/>
</dbReference>
<accession>A0A081NUF4</accession>